<name>A0AAV0YW08_VICFA</name>
<proteinExistence type="predicted"/>
<organism evidence="1 2">
    <name type="scientific">Vicia faba</name>
    <name type="common">Broad bean</name>
    <name type="synonym">Faba vulgaris</name>
    <dbReference type="NCBI Taxonomy" id="3906"/>
    <lineage>
        <taxon>Eukaryota</taxon>
        <taxon>Viridiplantae</taxon>
        <taxon>Streptophyta</taxon>
        <taxon>Embryophyta</taxon>
        <taxon>Tracheophyta</taxon>
        <taxon>Spermatophyta</taxon>
        <taxon>Magnoliopsida</taxon>
        <taxon>eudicotyledons</taxon>
        <taxon>Gunneridae</taxon>
        <taxon>Pentapetalae</taxon>
        <taxon>rosids</taxon>
        <taxon>fabids</taxon>
        <taxon>Fabales</taxon>
        <taxon>Fabaceae</taxon>
        <taxon>Papilionoideae</taxon>
        <taxon>50 kb inversion clade</taxon>
        <taxon>NPAAA clade</taxon>
        <taxon>Hologalegina</taxon>
        <taxon>IRL clade</taxon>
        <taxon>Fabeae</taxon>
        <taxon>Vicia</taxon>
    </lineage>
</organism>
<dbReference type="EMBL" id="OX451736">
    <property type="protein sequence ID" value="CAI8588687.1"/>
    <property type="molecule type" value="Genomic_DNA"/>
</dbReference>
<sequence length="89" mass="9721">MDGHACIPCTLRCRGGRDNEHARDLTDEPNVAVVDDVQTIVEEADIEATALVDTEETTTSDMEVTPPADMETTTLTLTEPSIHIDYGFL</sequence>
<dbReference type="Proteomes" id="UP001157006">
    <property type="component" value="Chromosome 1L"/>
</dbReference>
<keyword evidence="2" id="KW-1185">Reference proteome</keyword>
<accession>A0AAV0YW08</accession>
<reference evidence="1 2" key="1">
    <citation type="submission" date="2023-01" db="EMBL/GenBank/DDBJ databases">
        <authorList>
            <person name="Kreplak J."/>
        </authorList>
    </citation>
    <scope>NUCLEOTIDE SEQUENCE [LARGE SCALE GENOMIC DNA]</scope>
</reference>
<evidence type="ECO:0000313" key="2">
    <source>
        <dbReference type="Proteomes" id="UP001157006"/>
    </source>
</evidence>
<protein>
    <submittedName>
        <fullName evidence="1">Uncharacterized protein</fullName>
    </submittedName>
</protein>
<gene>
    <name evidence="1" type="ORF">VFH_I359200</name>
</gene>
<dbReference type="AlphaFoldDB" id="A0AAV0YW08"/>
<evidence type="ECO:0000313" key="1">
    <source>
        <dbReference type="EMBL" id="CAI8588687.1"/>
    </source>
</evidence>